<dbReference type="CDD" id="cd04873">
    <property type="entry name" value="ACT_UUR-ACR-like"/>
    <property type="match status" value="1"/>
</dbReference>
<reference evidence="7 8" key="1">
    <citation type="submission" date="2021-09" db="EMBL/GenBank/DDBJ databases">
        <title>Genomic insights and catalytic innovation underlie evolution of tropane alkaloids biosynthesis.</title>
        <authorList>
            <person name="Wang Y.-J."/>
            <person name="Tian T."/>
            <person name="Huang J.-P."/>
            <person name="Huang S.-X."/>
        </authorList>
    </citation>
    <scope>NUCLEOTIDE SEQUENCE [LARGE SCALE GENOMIC DNA]</scope>
    <source>
        <strain evidence="7">KIB-2018</strain>
        <tissue evidence="7">Leaf</tissue>
    </source>
</reference>
<dbReference type="InterPro" id="IPR043561">
    <property type="entry name" value="LHW-like"/>
</dbReference>
<protein>
    <recommendedName>
        <fullName evidence="6">BHLH domain-containing protein</fullName>
    </recommendedName>
</protein>
<evidence type="ECO:0000256" key="5">
    <source>
        <dbReference type="SAM" id="MobiDB-lite"/>
    </source>
</evidence>
<dbReference type="GO" id="GO:0003700">
    <property type="term" value="F:DNA-binding transcription factor activity"/>
    <property type="evidence" value="ECO:0007669"/>
    <property type="project" value="InterPro"/>
</dbReference>
<dbReference type="AlphaFoldDB" id="A0AAV8TRD7"/>
<organism evidence="7 8">
    <name type="scientific">Erythroxylum novogranatense</name>
    <dbReference type="NCBI Taxonomy" id="1862640"/>
    <lineage>
        <taxon>Eukaryota</taxon>
        <taxon>Viridiplantae</taxon>
        <taxon>Streptophyta</taxon>
        <taxon>Embryophyta</taxon>
        <taxon>Tracheophyta</taxon>
        <taxon>Spermatophyta</taxon>
        <taxon>Magnoliopsida</taxon>
        <taxon>eudicotyledons</taxon>
        <taxon>Gunneridae</taxon>
        <taxon>Pentapetalae</taxon>
        <taxon>rosids</taxon>
        <taxon>fabids</taxon>
        <taxon>Malpighiales</taxon>
        <taxon>Erythroxylaceae</taxon>
        <taxon>Erythroxylum</taxon>
    </lineage>
</organism>
<evidence type="ECO:0000313" key="8">
    <source>
        <dbReference type="Proteomes" id="UP001159364"/>
    </source>
</evidence>
<evidence type="ECO:0000313" key="7">
    <source>
        <dbReference type="EMBL" id="KAJ8768464.1"/>
    </source>
</evidence>
<dbReference type="InterPro" id="IPR011598">
    <property type="entry name" value="bHLH_dom"/>
</dbReference>
<gene>
    <name evidence="7" type="ORF">K2173_021617</name>
</gene>
<comment type="subcellular location">
    <subcellularLocation>
        <location evidence="1">Nucleus</location>
    </subcellularLocation>
</comment>
<keyword evidence="4" id="KW-0539">Nucleus</keyword>
<dbReference type="Pfam" id="PF23176">
    <property type="entry name" value="bHLH_LHW"/>
    <property type="match status" value="1"/>
</dbReference>
<dbReference type="InterPro" id="IPR036638">
    <property type="entry name" value="HLH_DNA-bd_sf"/>
</dbReference>
<dbReference type="GO" id="GO:0005634">
    <property type="term" value="C:nucleus"/>
    <property type="evidence" value="ECO:0007669"/>
    <property type="project" value="UniProtKB-SubCell"/>
</dbReference>
<evidence type="ECO:0000256" key="2">
    <source>
        <dbReference type="ARBA" id="ARBA00023015"/>
    </source>
</evidence>
<name>A0AAV8TRD7_9ROSI</name>
<evidence type="ECO:0000256" key="3">
    <source>
        <dbReference type="ARBA" id="ARBA00023163"/>
    </source>
</evidence>
<dbReference type="EMBL" id="JAIWQS010000004">
    <property type="protein sequence ID" value="KAJ8768464.1"/>
    <property type="molecule type" value="Genomic_DNA"/>
</dbReference>
<keyword evidence="3" id="KW-0804">Transcription</keyword>
<evidence type="ECO:0000256" key="4">
    <source>
        <dbReference type="ARBA" id="ARBA00023242"/>
    </source>
</evidence>
<keyword evidence="2" id="KW-0805">Transcription regulation</keyword>
<feature type="region of interest" description="Disordered" evidence="5">
    <location>
        <begin position="480"/>
        <end position="509"/>
    </location>
</feature>
<sequence>MEMEHNSGVTLPVLTPLSLNYESFDLNEWFASFCNGNIAAINWGSSNGLKEITQSSIWPVDFSAFTPDAQQERISPFSDTLSTPNQLHADYIEAQAHKSVNFGAHFLQLPTQSAFPINKPDRKTSGVKMCSDDCSVMTSTQFQRPLEMGTQESPNVFLKSASTPLSCRTSQGVSTSASFSETGELVNLEKAVQQKFGGSVEDQSSVSLINETLGELPQRETSLERLPEGFELCDLTTDISYYSSIDDPSEWFTPSPSISGMKNMGIENVLQSTRVTSTSHVVGDILLDNLFKHPVNSVKSSIANSTFSDVFQNSVIANGDDNPLEGLGPEVWCGQDGGYCENFLKPVMGCNLFDVSTSASKGTPKLDAGSILSPRKGLFSELGIEELLDGGSNSTCVSKSSTSDQVSTVKKRRIGTPMGIDNQVHSVSLLCSSDITRQNFDSLGATKDLSRKEFFPKSQVGLWIDDSYSISTHNTVLERPKKLEEQGKAMKKRARPGESNRPRPKDRQQIQDRIKELRGIIPDSTKCSIDSLLDRTIKHMLFLQSVTKCADKLKQTNQPKLFGQENITVLENDMKRSAGAMWALEIGEQTMACPVIVEELGPAGLILIEMVCEDRGLFLEIADAIRDFGLNIWQGVMETREDKIWGRFIVEAKTHVTRVEIFLSLLELLHKTSTSMMDSTNLTTDAFNGRIPLLSNYHQSTSHCPITVAERHQ</sequence>
<dbReference type="PANTHER" id="PTHR46196:SF2">
    <property type="entry name" value="TRANSCRIPTION FACTOR BHLH157"/>
    <property type="match status" value="1"/>
</dbReference>
<proteinExistence type="predicted"/>
<accession>A0AAV8TRD7</accession>
<keyword evidence="8" id="KW-1185">Reference proteome</keyword>
<dbReference type="SUPFAM" id="SSF47459">
    <property type="entry name" value="HLH, helix-loop-helix DNA-binding domain"/>
    <property type="match status" value="1"/>
</dbReference>
<dbReference type="Proteomes" id="UP001159364">
    <property type="component" value="Linkage Group LG04"/>
</dbReference>
<comment type="caution">
    <text evidence="7">The sequence shown here is derived from an EMBL/GenBank/DDBJ whole genome shotgun (WGS) entry which is preliminary data.</text>
</comment>
<feature type="domain" description="BHLH" evidence="6">
    <location>
        <begin position="494"/>
        <end position="543"/>
    </location>
</feature>
<dbReference type="GO" id="GO:0046983">
    <property type="term" value="F:protein dimerization activity"/>
    <property type="evidence" value="ECO:0007669"/>
    <property type="project" value="InterPro"/>
</dbReference>
<evidence type="ECO:0000256" key="1">
    <source>
        <dbReference type="ARBA" id="ARBA00004123"/>
    </source>
</evidence>
<evidence type="ECO:0000259" key="6">
    <source>
        <dbReference type="PROSITE" id="PS50888"/>
    </source>
</evidence>
<dbReference type="PROSITE" id="PS50888">
    <property type="entry name" value="BHLH"/>
    <property type="match status" value="1"/>
</dbReference>
<feature type="compositionally biased region" description="Basic and acidic residues" evidence="5">
    <location>
        <begin position="495"/>
        <end position="509"/>
    </location>
</feature>
<dbReference type="PANTHER" id="PTHR46196">
    <property type="entry name" value="TRANSCRIPTION FACTOR BHLH155-LIKE ISOFORM X1-RELATED"/>
    <property type="match status" value="1"/>
</dbReference>